<reference evidence="1 3" key="1">
    <citation type="submission" date="2018-02" db="EMBL/GenBank/DDBJ databases">
        <title>Complete genome sequencing of Faecalibacterium prausnitzii strains isolated from the human gut.</title>
        <authorList>
            <person name="Fitzgerald B.C."/>
            <person name="Shkoporov A.N."/>
            <person name="Ross P.R."/>
            <person name="Hill C."/>
        </authorList>
    </citation>
    <scope>NUCLEOTIDE SEQUENCE [LARGE SCALE GENOMIC DNA]</scope>
    <source>
        <strain evidence="1 3">APC924/119</strain>
    </source>
</reference>
<reference evidence="2 4" key="2">
    <citation type="submission" date="2018-08" db="EMBL/GenBank/DDBJ databases">
        <title>A genome reference for cultivated species of the human gut microbiota.</title>
        <authorList>
            <person name="Zou Y."/>
            <person name="Xue W."/>
            <person name="Luo G."/>
        </authorList>
    </citation>
    <scope>NUCLEOTIDE SEQUENCE [LARGE SCALE GENOMIC DNA]</scope>
    <source>
        <strain evidence="2 4">AF32-8AC</strain>
    </source>
</reference>
<dbReference type="AlphaFoldDB" id="A0A329UPP8"/>
<evidence type="ECO:0000313" key="2">
    <source>
        <dbReference type="EMBL" id="RGB84287.1"/>
    </source>
</evidence>
<dbReference type="EMBL" id="QVER01000035">
    <property type="protein sequence ID" value="RGB84287.1"/>
    <property type="molecule type" value="Genomic_DNA"/>
</dbReference>
<evidence type="ECO:0000313" key="4">
    <source>
        <dbReference type="Proteomes" id="UP000260991"/>
    </source>
</evidence>
<evidence type="ECO:0000313" key="3">
    <source>
        <dbReference type="Proteomes" id="UP000250550"/>
    </source>
</evidence>
<comment type="caution">
    <text evidence="1">The sequence shown here is derived from an EMBL/GenBank/DDBJ whole genome shotgun (WGS) entry which is preliminary data.</text>
</comment>
<protein>
    <submittedName>
        <fullName evidence="1">Uncharacterized protein</fullName>
    </submittedName>
</protein>
<proteinExistence type="predicted"/>
<dbReference type="EMBL" id="PRLF01000029">
    <property type="protein sequence ID" value="RAW63322.1"/>
    <property type="molecule type" value="Genomic_DNA"/>
</dbReference>
<accession>A0A329UPP8</accession>
<gene>
    <name evidence="1" type="ORF">C4N21_13595</name>
    <name evidence="2" type="ORF">DWZ46_14505</name>
</gene>
<evidence type="ECO:0000313" key="1">
    <source>
        <dbReference type="EMBL" id="RAW63322.1"/>
    </source>
</evidence>
<organism evidence="1 3">
    <name type="scientific">Faecalibacterium prausnitzii</name>
    <dbReference type="NCBI Taxonomy" id="853"/>
    <lineage>
        <taxon>Bacteria</taxon>
        <taxon>Bacillati</taxon>
        <taxon>Bacillota</taxon>
        <taxon>Clostridia</taxon>
        <taxon>Eubacteriales</taxon>
        <taxon>Oscillospiraceae</taxon>
        <taxon>Faecalibacterium</taxon>
    </lineage>
</organism>
<dbReference type="Proteomes" id="UP000250550">
    <property type="component" value="Unassembled WGS sequence"/>
</dbReference>
<name>A0A329UPP8_9FIRM</name>
<sequence>MTMVKIHRIWFNTERMDREDHYKITLFSRPRVSIHVDEYIWSFIEENIVKPHKLMRSEKHGYLLDISFDQFDPAKHRYYPLSPYNGPLREGVEMDSANRSYFREDFVGGKERTTWFSPNKIWTNCGDKVLNVDIKAANVSESITPREYADLLFDGIGAALVFNFKRLKREEFDGLKPKIDWSIVESFPFPAPFEEQRYIGDEGEIHVYSWDGRKETTLVGPYSVRELYLEHFGES</sequence>
<dbReference type="Proteomes" id="UP000260991">
    <property type="component" value="Unassembled WGS sequence"/>
</dbReference>